<evidence type="ECO:0000256" key="6">
    <source>
        <dbReference type="SAM" id="Coils"/>
    </source>
</evidence>
<comment type="subcellular location">
    <subcellularLocation>
        <location evidence="1">Cytoplasm</location>
    </subcellularLocation>
</comment>
<feature type="region of interest" description="Disordered" evidence="7">
    <location>
        <begin position="950"/>
        <end position="969"/>
    </location>
</feature>
<feature type="compositionally biased region" description="Polar residues" evidence="7">
    <location>
        <begin position="628"/>
        <end position="648"/>
    </location>
</feature>
<evidence type="ECO:0000256" key="5">
    <source>
        <dbReference type="ARBA" id="ARBA00023054"/>
    </source>
</evidence>
<keyword evidence="9" id="KW-1185">Reference proteome</keyword>
<feature type="coiled-coil region" evidence="6">
    <location>
        <begin position="1214"/>
        <end position="1335"/>
    </location>
</feature>
<evidence type="ECO:0000256" key="4">
    <source>
        <dbReference type="ARBA" id="ARBA00022737"/>
    </source>
</evidence>
<feature type="region of interest" description="Disordered" evidence="7">
    <location>
        <begin position="434"/>
        <end position="690"/>
    </location>
</feature>
<reference evidence="8 9" key="1">
    <citation type="submission" date="2019-06" db="EMBL/GenBank/DDBJ databases">
        <title>A chromosomal-level reference genome of Carpinus fangiana (Coryloideae, Betulaceae).</title>
        <authorList>
            <person name="Yang X."/>
            <person name="Wang Z."/>
            <person name="Zhang L."/>
            <person name="Hao G."/>
            <person name="Liu J."/>
            <person name="Yang Y."/>
        </authorList>
    </citation>
    <scope>NUCLEOTIDE SEQUENCE [LARGE SCALE GENOMIC DNA]</scope>
    <source>
        <strain evidence="8">Cfa_2016G</strain>
        <tissue evidence="8">Leaf</tissue>
    </source>
</reference>
<feature type="compositionally biased region" description="Polar residues" evidence="7">
    <location>
        <begin position="724"/>
        <end position="740"/>
    </location>
</feature>
<dbReference type="Gene3D" id="2.120.10.80">
    <property type="entry name" value="Kelch-type beta propeller"/>
    <property type="match status" value="1"/>
</dbReference>
<feature type="compositionally biased region" description="Basic and acidic residues" evidence="7">
    <location>
        <begin position="885"/>
        <end position="900"/>
    </location>
</feature>
<dbReference type="Pfam" id="PF24681">
    <property type="entry name" value="Kelch_KLHDC2_KLHL20_DRC7"/>
    <property type="match status" value="1"/>
</dbReference>
<feature type="region of interest" description="Disordered" evidence="7">
    <location>
        <begin position="795"/>
        <end position="827"/>
    </location>
</feature>
<feature type="region of interest" description="Disordered" evidence="7">
    <location>
        <begin position="1345"/>
        <end position="1411"/>
    </location>
</feature>
<keyword evidence="5 6" id="KW-0175">Coiled coil</keyword>
<gene>
    <name evidence="8" type="ORF">FH972_023995</name>
</gene>
<feature type="compositionally biased region" description="Low complexity" evidence="7">
    <location>
        <begin position="585"/>
        <end position="607"/>
    </location>
</feature>
<organism evidence="8 9">
    <name type="scientific">Carpinus fangiana</name>
    <dbReference type="NCBI Taxonomy" id="176857"/>
    <lineage>
        <taxon>Eukaryota</taxon>
        <taxon>Viridiplantae</taxon>
        <taxon>Streptophyta</taxon>
        <taxon>Embryophyta</taxon>
        <taxon>Tracheophyta</taxon>
        <taxon>Spermatophyta</taxon>
        <taxon>Magnoliopsida</taxon>
        <taxon>eudicotyledons</taxon>
        <taxon>Gunneridae</taxon>
        <taxon>Pentapetalae</taxon>
        <taxon>rosids</taxon>
        <taxon>fabids</taxon>
        <taxon>Fagales</taxon>
        <taxon>Betulaceae</taxon>
        <taxon>Carpinus</taxon>
    </lineage>
</organism>
<feature type="region of interest" description="Disordered" evidence="7">
    <location>
        <begin position="858"/>
        <end position="900"/>
    </location>
</feature>
<dbReference type="Proteomes" id="UP000327013">
    <property type="component" value="Unassembled WGS sequence"/>
</dbReference>
<name>A0A5N6KXJ8_9ROSI</name>
<proteinExistence type="predicted"/>
<comment type="caution">
    <text evidence="8">The sequence shown here is derived from an EMBL/GenBank/DDBJ whole genome shotgun (WGS) entry which is preliminary data.</text>
</comment>
<evidence type="ECO:0000256" key="1">
    <source>
        <dbReference type="ARBA" id="ARBA00004496"/>
    </source>
</evidence>
<feature type="compositionally biased region" description="Basic and acidic residues" evidence="7">
    <location>
        <begin position="649"/>
        <end position="658"/>
    </location>
</feature>
<dbReference type="FunFam" id="2.120.10.80:FF:000049">
    <property type="entry name" value="Cell polarity protein (Tea1)"/>
    <property type="match status" value="1"/>
</dbReference>
<dbReference type="InterPro" id="IPR015915">
    <property type="entry name" value="Kelch-typ_b-propeller"/>
</dbReference>
<dbReference type="PANTHER" id="PTHR23244:SF456">
    <property type="entry name" value="MULTIPLE EPIDERMAL GROWTH FACTOR-LIKE DOMAINS PROTEIN 8"/>
    <property type="match status" value="1"/>
</dbReference>
<feature type="compositionally biased region" description="Basic and acidic residues" evidence="7">
    <location>
        <begin position="809"/>
        <end position="826"/>
    </location>
</feature>
<keyword evidence="4" id="KW-0677">Repeat</keyword>
<feature type="compositionally biased region" description="Low complexity" evidence="7">
    <location>
        <begin position="1361"/>
        <end position="1372"/>
    </location>
</feature>
<dbReference type="GO" id="GO:0061245">
    <property type="term" value="P:establishment or maintenance of bipolar cell polarity"/>
    <property type="evidence" value="ECO:0007669"/>
    <property type="project" value="TreeGrafter"/>
</dbReference>
<feature type="compositionally biased region" description="Polar residues" evidence="7">
    <location>
        <begin position="1454"/>
        <end position="1466"/>
    </location>
</feature>
<feature type="compositionally biased region" description="Polar residues" evidence="7">
    <location>
        <begin position="486"/>
        <end position="503"/>
    </location>
</feature>
<feature type="region of interest" description="Disordered" evidence="7">
    <location>
        <begin position="1"/>
        <end position="95"/>
    </location>
</feature>
<evidence type="ECO:0000256" key="2">
    <source>
        <dbReference type="ARBA" id="ARBA00022441"/>
    </source>
</evidence>
<sequence>MAFLFKSKKGDKQSDKHNVALSQAPPRNITSADGFRDVTSVRALGPPPPIGGAQLMTARGGISSPTPGDRALQPRSESEMGSYGPRGTQPRPEPNLSLYPWSQRRLDFSSMGQNPFPRYGAAANSVASKDGDVYLMGGLINGSMVKGDLWVVEAGKGPLNCYPVPTTAEGPGPRVGHASLLVGNAYIVFGGDTKVDELDVLDDTLYLLNTSTKHWSRALPAGPRPSGRYGHTLNILGSRIYVFGGQVEGYFFNDLVSFDLNALQQPNNRWEILIQNSSDGGPPTGQVPPARTNHTVITHQERLLLFGGTDGNTWFNDVWVYEPERNSWYLQECIGYIPAAREGHAAALVGDTMYIFGGRTEEGKDLGDLAAFRIPTRRWYTFQNMGPSPSPRSGHGMTTVGTNIVVLAGEPSSAPRDAGELSLAYILDTNKIRYPADAPPVNGPLRSGNRRPSGESGRTTPQERSTSRDGAAEDGSNAVGRYRAGSQESLATAAQRGMDSSNGPLAHAGLTRPRGGTAPSQPGPPPQQQAPQPRANGVRPSAESARINGKTERQLITERASLDQIGQASRADGARDPALQPVRGQQQQYTSAQRQQNFNPFPQTAPVSAPPPPSGLSPFPPAAAPVATKNSPPNNSTLEQSGVASTLRRNQETPDGTREVFATPTEDRNDLHIPGQFPVDSGVGSSPAVAQRNDDLTKELESLRTRNAWYASELALARKAGYTPGTNESSPVNERGSSSFNEEERPLLEALLKMRNELATVQQAFSEHSSQAAQRIAEIEKERDSAVHEAVFARTRSAAKSRGGGSPSESRDLGLSEHERSNDASRRLASALAAHKELDSRLQNLQLEINSEREARALAEASANAAHTRASELDSHKQQNSSELESLRRELHTAQKTAREEAANCSEALASAKMLQVDRDEMHRKHKSAQDKSSNHVGILASLREAMQASTEKSELLERKLESERSSRGMLEEKLAQLRTEHDTRVSELESTTKKLQDAEEMAANHKTEAEKHRNVVLAGFGKSVSRDDEEEFAANDERVSILQQRLEAANALVRQNQAAADAASEKLRSAEERIAGLEAYQEQTSREGLGMRKQLQMSSQNTLSLHAEKADLQQRLAQHVTDLTALQAQHGAVKNLLHERGVDTSNLSAYTGSPTSGPPSERLRELETQLEASKAAHEVMRTSFEQREQEANRGWENKIGALDSDYQAAVKYLKGTEKMLGKLKLELAKYKSANKELEEKVSRSTPTLGWEDERSQLRRELEDAQQRIRRSSDEVERQLAAVRAVSAERERLEARLETTSDSHRSELEIIRRQNAELEARATEAERKAHDLLTHVGTTVNNYRRESQLNGVNGRLHSRNTSTADSTISATSGYSIETPQPLKHTDNREMTDSSTTYTTSAGRPSADSDVLSRNSMALDSLASELETLRSHWETTNKNYSRRSDASVVNELEKTPTQTSHTSQGPAGQQPGGLSGSLATWRKKLDMNEAGGDSGRSSYGDAGLGAR</sequence>
<evidence type="ECO:0000313" key="8">
    <source>
        <dbReference type="EMBL" id="KAB8356412.1"/>
    </source>
</evidence>
<dbReference type="SUPFAM" id="SSF117281">
    <property type="entry name" value="Kelch motif"/>
    <property type="match status" value="1"/>
</dbReference>
<evidence type="ECO:0000256" key="7">
    <source>
        <dbReference type="SAM" id="MobiDB-lite"/>
    </source>
</evidence>
<evidence type="ECO:0000313" key="9">
    <source>
        <dbReference type="Proteomes" id="UP000327013"/>
    </source>
</evidence>
<feature type="region of interest" description="Disordered" evidence="7">
    <location>
        <begin position="1438"/>
        <end position="1506"/>
    </location>
</feature>
<dbReference type="EMBL" id="VIBQ01000016">
    <property type="protein sequence ID" value="KAB8356412.1"/>
    <property type="molecule type" value="Genomic_DNA"/>
</dbReference>
<keyword evidence="3" id="KW-0963">Cytoplasm</keyword>
<feature type="compositionally biased region" description="Basic and acidic residues" evidence="7">
    <location>
        <begin position="8"/>
        <end position="18"/>
    </location>
</feature>
<feature type="compositionally biased region" description="Basic and acidic residues" evidence="7">
    <location>
        <begin position="952"/>
        <end position="969"/>
    </location>
</feature>
<protein>
    <submittedName>
        <fullName evidence="8">Uncharacterized protein</fullName>
    </submittedName>
</protein>
<feature type="coiled-coil region" evidence="6">
    <location>
        <begin position="1054"/>
        <end position="1130"/>
    </location>
</feature>
<dbReference type="PANTHER" id="PTHR23244">
    <property type="entry name" value="KELCH REPEAT DOMAIN"/>
    <property type="match status" value="1"/>
</dbReference>
<dbReference type="GO" id="GO:0051285">
    <property type="term" value="C:cell cortex of cell tip"/>
    <property type="evidence" value="ECO:0007669"/>
    <property type="project" value="TreeGrafter"/>
</dbReference>
<evidence type="ECO:0000256" key="3">
    <source>
        <dbReference type="ARBA" id="ARBA00022490"/>
    </source>
</evidence>
<feature type="compositionally biased region" description="Pro residues" evidence="7">
    <location>
        <begin position="608"/>
        <end position="623"/>
    </location>
</feature>
<feature type="region of interest" description="Disordered" evidence="7">
    <location>
        <begin position="721"/>
        <end position="741"/>
    </location>
</feature>
<dbReference type="OrthoDB" id="263283at2759"/>
<accession>A0A5N6KXJ8</accession>
<keyword evidence="2" id="KW-0880">Kelch repeat</keyword>
<feature type="compositionally biased region" description="Polar residues" evidence="7">
    <location>
        <begin position="1392"/>
        <end position="1402"/>
    </location>
</feature>